<dbReference type="InterPro" id="IPR007788">
    <property type="entry name" value="QCT"/>
</dbReference>
<keyword evidence="2" id="KW-1185">Reference proteome</keyword>
<evidence type="ECO:0000313" key="2">
    <source>
        <dbReference type="Proteomes" id="UP000825228"/>
    </source>
</evidence>
<dbReference type="RefSeq" id="WP_222682574.1">
    <property type="nucleotide sequence ID" value="NZ_JABUBT010000016.1"/>
</dbReference>
<name>A0ABS7NZ07_9NOCA</name>
<protein>
    <submittedName>
        <fullName evidence="1">Glutaminyl-peptide cyclotransferase</fullName>
    </submittedName>
</protein>
<dbReference type="SUPFAM" id="SSF50969">
    <property type="entry name" value="YVTN repeat-like/Quinoprotein amine dehydrogenase"/>
    <property type="match status" value="1"/>
</dbReference>
<sequence>MRSGSGARGAGVRGVLPSVVGVLLVGVVGATGCSPASSAGAPTEVPTEAAPRFEVRVVATVPHDPTAFTQGLELDGDRLLEGTGRSGQSRITATDRTTGAVLAREDLPAPLFGEGITRSRDTVWQLTWRDGIAVVRDPDTLVERRRVTYDGEGWGICATDDALITSDGSDTLTVRDPDTFDVRSTRSVTAGGEPVAALNELECTSDGIWANRWQTDEIVRIDPASGAVTAVVDAAPLRASLDPSVPVDVLNGIAAIDGTDRFLVTGKLWPTLFEVQFVPTDG</sequence>
<organism evidence="1 2">
    <name type="scientific">Rhodococcoides corynebacterioides</name>
    <dbReference type="NCBI Taxonomy" id="53972"/>
    <lineage>
        <taxon>Bacteria</taxon>
        <taxon>Bacillati</taxon>
        <taxon>Actinomycetota</taxon>
        <taxon>Actinomycetes</taxon>
        <taxon>Mycobacteriales</taxon>
        <taxon>Nocardiaceae</taxon>
        <taxon>Rhodococcoides</taxon>
    </lineage>
</organism>
<dbReference type="PANTHER" id="PTHR31270:SF1">
    <property type="entry name" value="GLUTAMINYL-PEPTIDE CYCLOTRANSFERASE"/>
    <property type="match status" value="1"/>
</dbReference>
<dbReference type="PROSITE" id="PS51257">
    <property type="entry name" value="PROKAR_LIPOPROTEIN"/>
    <property type="match status" value="1"/>
</dbReference>
<dbReference type="InterPro" id="IPR011044">
    <property type="entry name" value="Quino_amine_DH_bsu"/>
</dbReference>
<dbReference type="PANTHER" id="PTHR31270">
    <property type="entry name" value="GLUTAMINYL-PEPTIDE CYCLOTRANSFERASE"/>
    <property type="match status" value="1"/>
</dbReference>
<dbReference type="EMBL" id="JABUBU010000001">
    <property type="protein sequence ID" value="MBY6365368.1"/>
    <property type="molecule type" value="Genomic_DNA"/>
</dbReference>
<dbReference type="InterPro" id="IPR015943">
    <property type="entry name" value="WD40/YVTN_repeat-like_dom_sf"/>
</dbReference>
<proteinExistence type="predicted"/>
<comment type="caution">
    <text evidence="1">The sequence shown here is derived from an EMBL/GenBank/DDBJ whole genome shotgun (WGS) entry which is preliminary data.</text>
</comment>
<dbReference type="Pfam" id="PF05096">
    <property type="entry name" value="Glu_cyclase_2"/>
    <property type="match status" value="1"/>
</dbReference>
<reference evidence="1 2" key="1">
    <citation type="submission" date="2020-06" db="EMBL/GenBank/DDBJ databases">
        <title>Taxonomy, biology and ecology of Rhodococcus bacteria occurring in California pistachio and other woody hosts as revealed by genome sequence analyses.</title>
        <authorList>
            <person name="Gai Y."/>
            <person name="Riely B."/>
        </authorList>
    </citation>
    <scope>NUCLEOTIDE SEQUENCE [LARGE SCALE GENOMIC DNA]</scope>
    <source>
        <strain evidence="1 2">BP-281</strain>
    </source>
</reference>
<accession>A0ABS7NZ07</accession>
<dbReference type="Proteomes" id="UP000825228">
    <property type="component" value="Unassembled WGS sequence"/>
</dbReference>
<evidence type="ECO:0000313" key="1">
    <source>
        <dbReference type="EMBL" id="MBY6365368.1"/>
    </source>
</evidence>
<gene>
    <name evidence="1" type="ORF">HQ603_01250</name>
</gene>
<dbReference type="Gene3D" id="2.130.10.10">
    <property type="entry name" value="YVTN repeat-like/Quinoprotein amine dehydrogenase"/>
    <property type="match status" value="1"/>
</dbReference>